<sequence>MGKWKLTGQNYPVWKLHFDNVLRGQDKLYVINKPLSRPKSNAPEEEFAEYFRFMADESDVMSILSFSASPEFTVDLRVKFCHEVVKGIENQIGFYKNCGKYLIMKEIFSLKMKRGQSVKDHLLEIRRLFKCLSQLGYKMTQEELVYLMWFSLPKEIRVTASGYMGEPRMDVAKVHEDILDSLEPKEANADLMDTTDWIDELGDLSCPECGSQDICVHSFNVDQMDIGLSDAPGIFMIDCLITSYESWVLDTGSGNHICNHLQEFTRRETLRKDRSNLRVGEGTMLVAEAVGSYSLSLPSGLVLELDTCYYVPKMIKNVLYFDLLVDQGFYYKYDYKMISCFINDMFYFKATPSNGLYILNLQESNNEIYHISKRSKDIEDQTYLWHCRLGHINKKRIELLQKGGLLGTFDFKPFNNCESCLSGKMTKHPFNKDNERANDLLEIIHTDVCGPFSHVARGGYRYFITFTDDFSRYGYVYLIRHKSEAFEKFKEFQSEVQNQLDRKIKFLRSDRGGEYLSLEFDSHLREYGIVSQLTPPYTPQMNVSFWGHALETTANILNKVPTKSVEKTPYEPWTGKKPKLSFLKIWGCEVYVKRTTSEKLKPKSDKCFFVGYPKNTLGYYFYNPSENKVFVARNGEFLEEKFLNQENTRNDIDLRIVEEETPEPIAKPVTQQDNVETQPETVEEVQTQDLRRSARIRQEPDRYLGFLVSQDGGDLNEPTSYGEAVSGNESEQWQEAMKAEMQSMYDNQVWELTDLPQHCRAVGRKWVFKKKTDMDGNVHTFKARLVAKGFTQTHGIDYDETFSPVAMLKSIRILMAISAYFNYEIWQMDVKTAFLNGKLTEDVYKQQPEGFVDPKNPNKVCKLLKSINGLKQASRSWNLHFDERIKEFGFAKSEFEPCVYTKFSGSIVTFLVLYVDDILLIGNDVPTLQSVKVWLSKCFQMKDLGEAAYILGIKIYRNRSRRLIGLSLGTYIDKVLKRFRMDESKKGFIPMQHGIVLSKAQCPESSQDKDKMKSIPYASAIGSIMYAMLCIRPDVAYSVSVTSRYQQNPGEAHWVAVKNILKYLRRTKEMFLVFGGSEDEISVTGYSDASFQTDRDDYRSQSGYVFTLNGGAISWKSSKQDTIADSTTEAEYIAASDATKEAVWLRNFITDLRVVASISRPVDIYCDNSGAVVQAKEPREHHKSRHVLRKFHLIREIIGRGDVRICKIPTDENVVDPLTKPLARVKHETHANSIGMQRSCSGSRGGAVAVYSPLAFRKPFFESYKFLSAIPNKTHPQFEDLSHPDNKICLLAKATKADSWLWHQRLCHQNFKDMNKLVSRGLVSGLPETRLSKDTLCSACGPMRIESLARKKYMLVLVDEFSRFTWLEFLRAKSDAADRIIAFIKRTQVSLNLKVKKLRSDNRTEFRNTKLHSFLEDVGISHNFSAVRTPQQNGVVERKNRTLVEAARSMMAHSGVPKSFWAEAVATACYTQNRTLIVKGTGKIAYEMIEKRKPDIKHLRAYRVYNKRSQTILESTNVDFSETETLSDASSSNPDAILPDLPNAPPSTDFRPNTFNLDFIDPPDYDLPILTGPIIVPAAPGNSTTSVSSDAFVTESTSEATTSAQNTVIEPVVSPPQNSSNEQPSGASSEPVVAQNSTPVRAPVTEAAPLPSPSTSQRSYAQVVREPRLEVVLNIEPLGRATGGPSGGIQSRNFVVQDENDTTNNLESYVTLPHSRKWSRSHPPSQIIGSPSRNVQTRSSKKSDNLGLFACFLSEFEPSEINQALSDPDWVRAMQDELAEFERNKVWRLVKRPWGKSIIGLKWIFRNKKDENNLVIRNKARLVAKGFRQQEGIDYDETFAPVARIEAIRIFPAYAAHKKMMVYQMDVKCAFLNGVLHEEVYVEQPEGFVDPRFPDHVYALDKALYGLKQAP</sequence>
<dbReference type="GO" id="GO:0046872">
    <property type="term" value="F:metal ion binding"/>
    <property type="evidence" value="ECO:0007669"/>
    <property type="project" value="UniProtKB-KW"/>
</dbReference>
<dbReference type="Pfam" id="PF13976">
    <property type="entry name" value="gag_pre-integrs"/>
    <property type="match status" value="2"/>
</dbReference>
<reference evidence="7" key="1">
    <citation type="submission" date="2023-03" db="EMBL/GenBank/DDBJ databases">
        <title>Chromosome-scale reference genome and RAD-based genetic map of yellow starthistle (Centaurea solstitialis) reveal putative structural variation and QTLs associated with invader traits.</title>
        <authorList>
            <person name="Reatini B."/>
            <person name="Cang F.A."/>
            <person name="Jiang Q."/>
            <person name="Mckibben M.T.W."/>
            <person name="Barker M.S."/>
            <person name="Rieseberg L.H."/>
            <person name="Dlugosch K.M."/>
        </authorList>
    </citation>
    <scope>NUCLEOTIDE SEQUENCE</scope>
    <source>
        <strain evidence="7">CAN-66</strain>
        <tissue evidence="7">Leaf</tissue>
    </source>
</reference>
<comment type="caution">
    <text evidence="7">The sequence shown here is derived from an EMBL/GenBank/DDBJ whole genome shotgun (WGS) entry which is preliminary data.</text>
</comment>
<gene>
    <name evidence="7" type="ORF">OSB04_000920</name>
</gene>
<dbReference type="InterPro" id="IPR054722">
    <property type="entry name" value="PolX-like_BBD"/>
</dbReference>
<keyword evidence="3" id="KW-0064">Aspartyl protease</keyword>
<dbReference type="PANTHER" id="PTHR42648">
    <property type="entry name" value="TRANSPOSASE, PUTATIVE-RELATED"/>
    <property type="match status" value="1"/>
</dbReference>
<dbReference type="EMBL" id="JARYMX010000001">
    <property type="protein sequence ID" value="KAJ9564954.1"/>
    <property type="molecule type" value="Genomic_DNA"/>
</dbReference>
<dbReference type="InterPro" id="IPR043502">
    <property type="entry name" value="DNA/RNA_pol_sf"/>
</dbReference>
<dbReference type="InterPro" id="IPR025724">
    <property type="entry name" value="GAG-pre-integrase_dom"/>
</dbReference>
<dbReference type="Proteomes" id="UP001172457">
    <property type="component" value="Chromosome 1"/>
</dbReference>
<dbReference type="SUPFAM" id="SSF56672">
    <property type="entry name" value="DNA/RNA polymerases"/>
    <property type="match status" value="1"/>
</dbReference>
<feature type="domain" description="Integrase catalytic" evidence="6">
    <location>
        <begin position="425"/>
        <end position="542"/>
    </location>
</feature>
<dbReference type="CDD" id="cd09272">
    <property type="entry name" value="RNase_HI_RT_Ty1"/>
    <property type="match status" value="1"/>
</dbReference>
<dbReference type="SUPFAM" id="SSF53098">
    <property type="entry name" value="Ribonuclease H-like"/>
    <property type="match status" value="2"/>
</dbReference>
<feature type="compositionally biased region" description="Polar residues" evidence="5">
    <location>
        <begin position="1581"/>
        <end position="1591"/>
    </location>
</feature>
<dbReference type="GO" id="GO:0003676">
    <property type="term" value="F:nucleic acid binding"/>
    <property type="evidence" value="ECO:0007669"/>
    <property type="project" value="InterPro"/>
</dbReference>
<keyword evidence="8" id="KW-1185">Reference proteome</keyword>
<dbReference type="Gene3D" id="3.30.420.10">
    <property type="entry name" value="Ribonuclease H-like superfamily/Ribonuclease H"/>
    <property type="match status" value="2"/>
</dbReference>
<evidence type="ECO:0000256" key="4">
    <source>
        <dbReference type="ARBA" id="ARBA00022801"/>
    </source>
</evidence>
<organism evidence="7 8">
    <name type="scientific">Centaurea solstitialis</name>
    <name type="common">yellow star-thistle</name>
    <dbReference type="NCBI Taxonomy" id="347529"/>
    <lineage>
        <taxon>Eukaryota</taxon>
        <taxon>Viridiplantae</taxon>
        <taxon>Streptophyta</taxon>
        <taxon>Embryophyta</taxon>
        <taxon>Tracheophyta</taxon>
        <taxon>Spermatophyta</taxon>
        <taxon>Magnoliopsida</taxon>
        <taxon>eudicotyledons</taxon>
        <taxon>Gunneridae</taxon>
        <taxon>Pentapetalae</taxon>
        <taxon>asterids</taxon>
        <taxon>campanulids</taxon>
        <taxon>Asterales</taxon>
        <taxon>Asteraceae</taxon>
        <taxon>Carduoideae</taxon>
        <taxon>Cardueae</taxon>
        <taxon>Centaureinae</taxon>
        <taxon>Centaurea</taxon>
    </lineage>
</organism>
<proteinExistence type="predicted"/>
<dbReference type="Pfam" id="PF00665">
    <property type="entry name" value="rve"/>
    <property type="match status" value="2"/>
</dbReference>
<dbReference type="InterPro" id="IPR001584">
    <property type="entry name" value="Integrase_cat-core"/>
</dbReference>
<dbReference type="Pfam" id="PF25597">
    <property type="entry name" value="SH3_retrovirus"/>
    <property type="match status" value="1"/>
</dbReference>
<protein>
    <recommendedName>
        <fullName evidence="6">Integrase catalytic domain-containing protein</fullName>
    </recommendedName>
</protein>
<accession>A0AA38TRV2</accession>
<evidence type="ECO:0000256" key="1">
    <source>
        <dbReference type="ARBA" id="ARBA00022670"/>
    </source>
</evidence>
<evidence type="ECO:0000313" key="7">
    <source>
        <dbReference type="EMBL" id="KAJ9564954.1"/>
    </source>
</evidence>
<dbReference type="PANTHER" id="PTHR42648:SF27">
    <property type="entry name" value="RNA-DIRECTED DNA POLYMERASE"/>
    <property type="match status" value="1"/>
</dbReference>
<feature type="region of interest" description="Disordered" evidence="5">
    <location>
        <begin position="1580"/>
        <end position="1636"/>
    </location>
</feature>
<dbReference type="PROSITE" id="PS50994">
    <property type="entry name" value="INTEGRASE"/>
    <property type="match status" value="2"/>
</dbReference>
<feature type="compositionally biased region" description="Polar residues" evidence="5">
    <location>
        <begin position="1523"/>
        <end position="1534"/>
    </location>
</feature>
<evidence type="ECO:0000256" key="5">
    <source>
        <dbReference type="SAM" id="MobiDB-lite"/>
    </source>
</evidence>
<evidence type="ECO:0000256" key="2">
    <source>
        <dbReference type="ARBA" id="ARBA00022723"/>
    </source>
</evidence>
<dbReference type="Pfam" id="PF07727">
    <property type="entry name" value="RVT_2"/>
    <property type="match status" value="2"/>
</dbReference>
<dbReference type="InterPro" id="IPR013103">
    <property type="entry name" value="RVT_2"/>
</dbReference>
<dbReference type="GO" id="GO:0004190">
    <property type="term" value="F:aspartic-type endopeptidase activity"/>
    <property type="evidence" value="ECO:0007669"/>
    <property type="project" value="UniProtKB-KW"/>
</dbReference>
<dbReference type="InterPro" id="IPR057670">
    <property type="entry name" value="SH3_retrovirus"/>
</dbReference>
<feature type="domain" description="Integrase catalytic" evidence="6">
    <location>
        <begin position="1323"/>
        <end position="1493"/>
    </location>
</feature>
<name>A0AA38TRV2_9ASTR</name>
<evidence type="ECO:0000256" key="3">
    <source>
        <dbReference type="ARBA" id="ARBA00022750"/>
    </source>
</evidence>
<keyword evidence="4" id="KW-0378">Hydrolase</keyword>
<dbReference type="GO" id="GO:0006508">
    <property type="term" value="P:proteolysis"/>
    <property type="evidence" value="ECO:0007669"/>
    <property type="project" value="UniProtKB-KW"/>
</dbReference>
<dbReference type="GO" id="GO:0015074">
    <property type="term" value="P:DNA integration"/>
    <property type="evidence" value="ECO:0007669"/>
    <property type="project" value="InterPro"/>
</dbReference>
<keyword evidence="2" id="KW-0479">Metal-binding</keyword>
<feature type="compositionally biased region" description="Low complexity" evidence="5">
    <location>
        <begin position="1594"/>
        <end position="1604"/>
    </location>
</feature>
<dbReference type="InterPro" id="IPR039537">
    <property type="entry name" value="Retrotran_Ty1/copia-like"/>
</dbReference>
<feature type="compositionally biased region" description="Polar residues" evidence="5">
    <location>
        <begin position="1722"/>
        <end position="1738"/>
    </location>
</feature>
<dbReference type="Pfam" id="PF22936">
    <property type="entry name" value="Pol_BBD"/>
    <property type="match status" value="1"/>
</dbReference>
<keyword evidence="1" id="KW-0645">Protease</keyword>
<feature type="compositionally biased region" description="Low complexity" evidence="5">
    <location>
        <begin position="1615"/>
        <end position="1625"/>
    </location>
</feature>
<evidence type="ECO:0000259" key="6">
    <source>
        <dbReference type="PROSITE" id="PS50994"/>
    </source>
</evidence>
<dbReference type="InterPro" id="IPR012337">
    <property type="entry name" value="RNaseH-like_sf"/>
</dbReference>
<feature type="region of interest" description="Disordered" evidence="5">
    <location>
        <begin position="1714"/>
        <end position="1740"/>
    </location>
</feature>
<dbReference type="InterPro" id="IPR036397">
    <property type="entry name" value="RNaseH_sf"/>
</dbReference>
<feature type="region of interest" description="Disordered" evidence="5">
    <location>
        <begin position="1523"/>
        <end position="1555"/>
    </location>
</feature>
<evidence type="ECO:0000313" key="8">
    <source>
        <dbReference type="Proteomes" id="UP001172457"/>
    </source>
</evidence>